<sequence length="171" mass="19138">MRLQQLIGLAVFDIENGKRVGKVSDILLDQDWAISGIQLEGKMFFSPHLRAVPWNDIVAYGEDAVMIRNQQAIQVWNAENIQLTFLSGSGRIKELPILTADGSMIGYVSDVYFDQEMGNTITGIEISDGFLSDLIEGRKKLPYISEMTKGEHAIMVPANSEQRLLENDEFS</sequence>
<dbReference type="SUPFAM" id="SSF50346">
    <property type="entry name" value="PRC-barrel domain"/>
    <property type="match status" value="2"/>
</dbReference>
<dbReference type="InterPro" id="IPR011033">
    <property type="entry name" value="PRC_barrel-like_sf"/>
</dbReference>
<evidence type="ECO:0000313" key="2">
    <source>
        <dbReference type="EMBL" id="AZS16948.1"/>
    </source>
</evidence>
<keyword evidence="3" id="KW-1185">Reference proteome</keyword>
<organism evidence="2 3">
    <name type="scientific">Paenibacillus lutimineralis</name>
    <dbReference type="NCBI Taxonomy" id="2707005"/>
    <lineage>
        <taxon>Bacteria</taxon>
        <taxon>Bacillati</taxon>
        <taxon>Bacillota</taxon>
        <taxon>Bacilli</taxon>
        <taxon>Bacillales</taxon>
        <taxon>Paenibacillaceae</taxon>
        <taxon>Paenibacillus</taxon>
    </lineage>
</organism>
<dbReference type="EMBL" id="CP034346">
    <property type="protein sequence ID" value="AZS16948.1"/>
    <property type="molecule type" value="Genomic_DNA"/>
</dbReference>
<dbReference type="Gene3D" id="2.30.30.240">
    <property type="entry name" value="PRC-barrel domain"/>
    <property type="match status" value="2"/>
</dbReference>
<reference evidence="3" key="1">
    <citation type="submission" date="2018-12" db="EMBL/GenBank/DDBJ databases">
        <title>Complete genome sequence of Paenibacillus sp. MBLB1234.</title>
        <authorList>
            <person name="Nam Y.-D."/>
            <person name="Kang J."/>
            <person name="Chung W.-H."/>
            <person name="Park Y.S."/>
        </authorList>
    </citation>
    <scope>NUCLEOTIDE SEQUENCE [LARGE SCALE GENOMIC DNA]</scope>
    <source>
        <strain evidence="3">MBLB1234</strain>
    </source>
</reference>
<accession>A0A3Q9IBK0</accession>
<gene>
    <name evidence="2" type="ORF">EI981_22440</name>
</gene>
<dbReference type="Pfam" id="PF05239">
    <property type="entry name" value="PRC"/>
    <property type="match status" value="2"/>
</dbReference>
<evidence type="ECO:0000313" key="3">
    <source>
        <dbReference type="Proteomes" id="UP000270678"/>
    </source>
</evidence>
<dbReference type="OrthoDB" id="1707618at2"/>
<dbReference type="InterPro" id="IPR027275">
    <property type="entry name" value="PRC-brl_dom"/>
</dbReference>
<dbReference type="KEGG" id="plut:EI981_22440"/>
<protein>
    <submittedName>
        <fullName evidence="2">Photosystem reaction center subunit H</fullName>
    </submittedName>
</protein>
<name>A0A3Q9IBK0_9BACL</name>
<dbReference type="Proteomes" id="UP000270678">
    <property type="component" value="Chromosome"/>
</dbReference>
<proteinExistence type="predicted"/>
<dbReference type="AlphaFoldDB" id="A0A3Q9IBK0"/>
<feature type="domain" description="PRC-barrel" evidence="1">
    <location>
        <begin position="91"/>
        <end position="162"/>
    </location>
</feature>
<feature type="domain" description="PRC-barrel" evidence="1">
    <location>
        <begin position="2"/>
        <end position="69"/>
    </location>
</feature>
<evidence type="ECO:0000259" key="1">
    <source>
        <dbReference type="Pfam" id="PF05239"/>
    </source>
</evidence>
<dbReference type="RefSeq" id="WP_127002061.1">
    <property type="nucleotide sequence ID" value="NZ_CP034346.1"/>
</dbReference>